<keyword evidence="6" id="KW-0472">Membrane</keyword>
<dbReference type="PROSITE" id="PS00359">
    <property type="entry name" value="RIBOSOMAL_L11"/>
    <property type="match status" value="1"/>
</dbReference>
<dbReference type="PANTHER" id="PTHR11661">
    <property type="entry name" value="60S RIBOSOMAL PROTEIN L12"/>
    <property type="match status" value="1"/>
</dbReference>
<evidence type="ECO:0000256" key="5">
    <source>
        <dbReference type="SAM" id="MobiDB-lite"/>
    </source>
</evidence>
<evidence type="ECO:0000313" key="10">
    <source>
        <dbReference type="Proteomes" id="UP000290288"/>
    </source>
</evidence>
<feature type="domain" description="Large ribosomal subunit protein uL11 C-terminal" evidence="7">
    <location>
        <begin position="74"/>
        <end position="143"/>
    </location>
</feature>
<dbReference type="SUPFAM" id="SSF54747">
    <property type="entry name" value="Ribosomal L11/L12e N-terminal domain"/>
    <property type="match status" value="1"/>
</dbReference>
<dbReference type="InterPro" id="IPR036769">
    <property type="entry name" value="Ribosomal_uL11_C_sf"/>
</dbReference>
<dbReference type="GO" id="GO:0022625">
    <property type="term" value="C:cytosolic large ribosomal subunit"/>
    <property type="evidence" value="ECO:0007669"/>
    <property type="project" value="TreeGrafter"/>
</dbReference>
<dbReference type="Gene3D" id="3.30.1550.10">
    <property type="entry name" value="Ribosomal protein L11/L12, N-terminal domain"/>
    <property type="match status" value="1"/>
</dbReference>
<comment type="caution">
    <text evidence="9">The sequence shown here is derived from an EMBL/GenBank/DDBJ whole genome shotgun (WGS) entry which is preliminary data.</text>
</comment>
<dbReference type="Pfam" id="PF03946">
    <property type="entry name" value="Ribosomal_L11_N"/>
    <property type="match status" value="1"/>
</dbReference>
<sequence length="401" mass="42669">MAPKFDPNEVKIIYLRATGGEVGASSALAPKIGPLGLSPKKVGEDIAKATSQWKGLRVTVQLTIQNRQAAVSVVPSASSLVIKALKEPPRDRKKEKNIKHSGNIPLDEIVEIARTMRSKSLAKELSGTVKEILGTAQSVGCTVNGQPPHDIIEGIDSGEVEVPDQKLARCSRSLSSKRALSTTLFSGGRQPLFRVFLTGIVWGTGFIVPIAGFYHFSGLRGAVDTVQVVAAEINQAQVLTHRDGKPSQALSFLRVAAKTYVQAYPFAPFLVDRAFDAVDAAVDVHAKEAAVVIETLSAKMKDIVEQQKTVTLPAVVEIVKVVQTETEKLHQGTWKAASNPELHESVRKVVGSAGQGVVKIAKSAGKSIADHFAAKASNQAQAPSSEPQVVDGNSAAKEKGR</sequence>
<dbReference type="SUPFAM" id="SSF46906">
    <property type="entry name" value="Ribosomal protein L11, C-terminal domain"/>
    <property type="match status" value="1"/>
</dbReference>
<dbReference type="GO" id="GO:0000027">
    <property type="term" value="P:ribosomal large subunit assembly"/>
    <property type="evidence" value="ECO:0007669"/>
    <property type="project" value="UniProtKB-ARBA"/>
</dbReference>
<dbReference type="Gene3D" id="1.10.10.250">
    <property type="entry name" value="Ribosomal protein L11, C-terminal domain"/>
    <property type="match status" value="1"/>
</dbReference>
<dbReference type="InterPro" id="IPR020784">
    <property type="entry name" value="Ribosomal_uL11_N"/>
</dbReference>
<feature type="compositionally biased region" description="Polar residues" evidence="5">
    <location>
        <begin position="376"/>
        <end position="387"/>
    </location>
</feature>
<dbReference type="InterPro" id="IPR000911">
    <property type="entry name" value="Ribosomal_uL11"/>
</dbReference>
<dbReference type="InterPro" id="IPR020785">
    <property type="entry name" value="Ribosomal_uL11_CS"/>
</dbReference>
<evidence type="ECO:0000259" key="8">
    <source>
        <dbReference type="Pfam" id="PF03946"/>
    </source>
</evidence>
<dbReference type="OrthoDB" id="1478556at2759"/>
<dbReference type="GO" id="GO:0003735">
    <property type="term" value="F:structural constituent of ribosome"/>
    <property type="evidence" value="ECO:0007669"/>
    <property type="project" value="InterPro"/>
</dbReference>
<evidence type="ECO:0000256" key="3">
    <source>
        <dbReference type="ARBA" id="ARBA00023274"/>
    </source>
</evidence>
<dbReference type="AlphaFoldDB" id="A0A4Q2DSU6"/>
<dbReference type="HAMAP" id="MF_00736">
    <property type="entry name" value="Ribosomal_uL11"/>
    <property type="match status" value="1"/>
</dbReference>
<keyword evidence="6" id="KW-0812">Transmembrane</keyword>
<reference evidence="9 10" key="1">
    <citation type="submission" date="2019-01" db="EMBL/GenBank/DDBJ databases">
        <title>Draft genome sequence of Psathyrella aberdarensis IHI B618.</title>
        <authorList>
            <person name="Buettner E."/>
            <person name="Kellner H."/>
        </authorList>
    </citation>
    <scope>NUCLEOTIDE SEQUENCE [LARGE SCALE GENOMIC DNA]</scope>
    <source>
        <strain evidence="9 10">IHI B618</strain>
    </source>
</reference>
<feature type="region of interest" description="Disordered" evidence="5">
    <location>
        <begin position="375"/>
        <end position="401"/>
    </location>
</feature>
<name>A0A4Q2DSU6_9AGAR</name>
<dbReference type="FunFam" id="3.30.1550.10:FF:000002">
    <property type="entry name" value="60S ribosomal protein L12"/>
    <property type="match status" value="1"/>
</dbReference>
<dbReference type="Pfam" id="PF00298">
    <property type="entry name" value="Ribosomal_L11"/>
    <property type="match status" value="1"/>
</dbReference>
<dbReference type="STRING" id="2316362.A0A4Q2DSU6"/>
<dbReference type="InterPro" id="IPR036796">
    <property type="entry name" value="Ribosomal_uL11_N_sf"/>
</dbReference>
<proteinExistence type="inferred from homology"/>
<evidence type="ECO:0000256" key="6">
    <source>
        <dbReference type="SAM" id="Phobius"/>
    </source>
</evidence>
<evidence type="ECO:0000256" key="4">
    <source>
        <dbReference type="RuleBase" id="RU003978"/>
    </source>
</evidence>
<evidence type="ECO:0000256" key="1">
    <source>
        <dbReference type="ARBA" id="ARBA00010537"/>
    </source>
</evidence>
<dbReference type="GO" id="GO:0070180">
    <property type="term" value="F:large ribosomal subunit rRNA binding"/>
    <property type="evidence" value="ECO:0007669"/>
    <property type="project" value="TreeGrafter"/>
</dbReference>
<protein>
    <recommendedName>
        <fullName evidence="11">60S ribosomal protein L12</fullName>
    </recommendedName>
</protein>
<evidence type="ECO:0000259" key="7">
    <source>
        <dbReference type="Pfam" id="PF00298"/>
    </source>
</evidence>
<dbReference type="EMBL" id="SDEE01000044">
    <property type="protein sequence ID" value="RXW23339.1"/>
    <property type="molecule type" value="Genomic_DNA"/>
</dbReference>
<evidence type="ECO:0000313" key="9">
    <source>
        <dbReference type="EMBL" id="RXW23339.1"/>
    </source>
</evidence>
<organism evidence="9 10">
    <name type="scientific">Candolleomyces aberdarensis</name>
    <dbReference type="NCBI Taxonomy" id="2316362"/>
    <lineage>
        <taxon>Eukaryota</taxon>
        <taxon>Fungi</taxon>
        <taxon>Dikarya</taxon>
        <taxon>Basidiomycota</taxon>
        <taxon>Agaricomycotina</taxon>
        <taxon>Agaricomycetes</taxon>
        <taxon>Agaricomycetidae</taxon>
        <taxon>Agaricales</taxon>
        <taxon>Agaricineae</taxon>
        <taxon>Psathyrellaceae</taxon>
        <taxon>Candolleomyces</taxon>
    </lineage>
</organism>
<evidence type="ECO:0000256" key="2">
    <source>
        <dbReference type="ARBA" id="ARBA00022980"/>
    </source>
</evidence>
<dbReference type="GO" id="GO:0002181">
    <property type="term" value="P:cytoplasmic translation"/>
    <property type="evidence" value="ECO:0007669"/>
    <property type="project" value="UniProtKB-ARBA"/>
</dbReference>
<evidence type="ECO:0008006" key="11">
    <source>
        <dbReference type="Google" id="ProtNLM"/>
    </source>
</evidence>
<dbReference type="FunFam" id="1.10.10.250:FF:000002">
    <property type="entry name" value="60S ribosomal protein L12"/>
    <property type="match status" value="1"/>
</dbReference>
<dbReference type="Proteomes" id="UP000290288">
    <property type="component" value="Unassembled WGS sequence"/>
</dbReference>
<dbReference type="SMART" id="SM00649">
    <property type="entry name" value="RL11"/>
    <property type="match status" value="1"/>
</dbReference>
<feature type="domain" description="Large ribosomal subunit protein uL11 N-terminal" evidence="8">
    <location>
        <begin position="13"/>
        <end position="69"/>
    </location>
</feature>
<accession>A0A4Q2DSU6</accession>
<feature type="transmembrane region" description="Helical" evidence="6">
    <location>
        <begin position="195"/>
        <end position="216"/>
    </location>
</feature>
<dbReference type="PANTHER" id="PTHR11661:SF2">
    <property type="entry name" value="LARGE RIBOSOMAL SUBUNIT PROTEIN UL11"/>
    <property type="match status" value="1"/>
</dbReference>
<comment type="similarity">
    <text evidence="1 4">Belongs to the universal ribosomal protein uL11 family.</text>
</comment>
<keyword evidence="6" id="KW-1133">Transmembrane helix</keyword>
<keyword evidence="10" id="KW-1185">Reference proteome</keyword>
<keyword evidence="2 4" id="KW-0689">Ribosomal protein</keyword>
<keyword evidence="3 4" id="KW-0687">Ribonucleoprotein</keyword>
<gene>
    <name evidence="9" type="ORF">EST38_g2514</name>
</gene>
<dbReference type="CDD" id="cd00349">
    <property type="entry name" value="Ribosomal_L11"/>
    <property type="match status" value="1"/>
</dbReference>
<dbReference type="InterPro" id="IPR020783">
    <property type="entry name" value="Ribosomal_uL11_C"/>
</dbReference>